<dbReference type="EMBL" id="RCNR01000010">
    <property type="protein sequence ID" value="MUH35623.1"/>
    <property type="molecule type" value="Genomic_DNA"/>
</dbReference>
<sequence length="173" mass="19367">MRSIIIIVGVLFFASCNTIRVNYDYDKNTDFTNYSTYNYYPDMDTGLSPLDAKRLLDAVNAEMQLKGIRFSEDPDFFINIESNSFQAPRSNTVGVGLGGSGRSVGGGVSVGIPVGQPKLEREIRFDFVDAKKDELFWQGQGFSNFKENVSPETREEKLHALAAKVFSKYPPKQ</sequence>
<proteinExistence type="predicted"/>
<dbReference type="AlphaFoldDB" id="A0A7X2ZSM2"/>
<evidence type="ECO:0000313" key="3">
    <source>
        <dbReference type="Proteomes" id="UP000540519"/>
    </source>
</evidence>
<dbReference type="PROSITE" id="PS51257">
    <property type="entry name" value="PROKAR_LIPOPROTEIN"/>
    <property type="match status" value="1"/>
</dbReference>
<protein>
    <submittedName>
        <fullName evidence="2">DUF4136 domain-containing protein</fullName>
    </submittedName>
</protein>
<keyword evidence="3" id="KW-1185">Reference proteome</keyword>
<dbReference type="Proteomes" id="UP000540519">
    <property type="component" value="Unassembled WGS sequence"/>
</dbReference>
<dbReference type="Pfam" id="PF13590">
    <property type="entry name" value="DUF4136"/>
    <property type="match status" value="1"/>
</dbReference>
<evidence type="ECO:0000313" key="2">
    <source>
        <dbReference type="EMBL" id="MUH35623.1"/>
    </source>
</evidence>
<comment type="caution">
    <text evidence="2">The sequence shown here is derived from an EMBL/GenBank/DDBJ whole genome shotgun (WGS) entry which is preliminary data.</text>
</comment>
<accession>A0A7X2ZSM2</accession>
<dbReference type="RefSeq" id="WP_155599414.1">
    <property type="nucleotide sequence ID" value="NZ_RCNR01000010.1"/>
</dbReference>
<dbReference type="InterPro" id="IPR025411">
    <property type="entry name" value="DUF4136"/>
</dbReference>
<reference evidence="2 3" key="1">
    <citation type="journal article" date="2019" name="Mar. Drugs">
        <title>Comparative Genomics and CAZyme Genome Repertoires of Marine Zobellia amurskyensis KMM 3526(T) and Zobellia laminariae KMM 3676(T).</title>
        <authorList>
            <person name="Chernysheva N."/>
            <person name="Bystritskaya E."/>
            <person name="Stenkova A."/>
            <person name="Golovkin I."/>
            <person name="Nedashkovskaya O."/>
            <person name="Isaeva M."/>
        </authorList>
    </citation>
    <scope>NUCLEOTIDE SEQUENCE [LARGE SCALE GENOMIC DNA]</scope>
    <source>
        <strain evidence="2 3">KMM 3526</strain>
    </source>
</reference>
<dbReference type="Gene3D" id="3.30.160.670">
    <property type="match status" value="1"/>
</dbReference>
<gene>
    <name evidence="2" type="ORF">D9O36_07215</name>
</gene>
<name>A0A7X2ZSM2_9FLAO</name>
<feature type="domain" description="DUF4136" evidence="1">
    <location>
        <begin position="21"/>
        <end position="171"/>
    </location>
</feature>
<dbReference type="OrthoDB" id="1430233at2"/>
<organism evidence="2 3">
    <name type="scientific">Zobellia amurskyensis</name>
    <dbReference type="NCBI Taxonomy" id="248905"/>
    <lineage>
        <taxon>Bacteria</taxon>
        <taxon>Pseudomonadati</taxon>
        <taxon>Bacteroidota</taxon>
        <taxon>Flavobacteriia</taxon>
        <taxon>Flavobacteriales</taxon>
        <taxon>Flavobacteriaceae</taxon>
        <taxon>Zobellia</taxon>
    </lineage>
</organism>
<evidence type="ECO:0000259" key="1">
    <source>
        <dbReference type="Pfam" id="PF13590"/>
    </source>
</evidence>